<protein>
    <submittedName>
        <fullName evidence="8">FAD/NAD-binding domain-containing protein</fullName>
    </submittedName>
</protein>
<dbReference type="Pfam" id="PF00743">
    <property type="entry name" value="FMO-like"/>
    <property type="match status" value="2"/>
</dbReference>
<proteinExistence type="inferred from homology"/>
<dbReference type="SUPFAM" id="SSF51905">
    <property type="entry name" value="FAD/NAD(P)-binding domain"/>
    <property type="match status" value="2"/>
</dbReference>
<dbReference type="PANTHER" id="PTHR23023">
    <property type="entry name" value="DIMETHYLANILINE MONOOXYGENASE"/>
    <property type="match status" value="1"/>
</dbReference>
<dbReference type="STRING" id="743788.S8FFS6"/>
<dbReference type="GO" id="GO:0050660">
    <property type="term" value="F:flavin adenine dinucleotide binding"/>
    <property type="evidence" value="ECO:0007669"/>
    <property type="project" value="InterPro"/>
</dbReference>
<sequence>MQATKSIAIVGGGSGGLAALKTILDVAAEISEEWDVVLFEQHRGVGGVWLPDPPGHEPEPPKLPDSPTYPRLVTNTANPTMTYPHVPFPPGTDLFPGWDAMREYHVDFATEFDLWPHIRLNHSVVSAQWHGHNDFGDWHVEVHSPPVHGNSEEVVLKRTFDHLVVANGHNHYPHVPQWNGADDWLAYPRPGLPKRELLHSIYYRDPERYRGQTVVIIGTGASGRDIALQVGPLATVYQVVRENKTTTPGADVIEKPEIAYFTPNAIVFVDGSVVEDVDIVFLATGYEFRVPFLSAPHASTLVTDPTAATNSTTAEHLTSNLRYIYPLHEHIFGLAPALPPTAIAFIGLPVLIANCPSDYAQGMLVAHAFANASLLPPRAEMLVGLVAREEALRAQGFDPYYVGHRLQNDNEAQTYQDNIVAYLKKRGAIPDDGKRYVEGWRRMGREQSFLIYRGWQRIKDLGEEERWLGGVATEGEWAALLRKVAEWQAKWEKDHDVSEDEVSFHNYYEW</sequence>
<dbReference type="InterPro" id="IPR020946">
    <property type="entry name" value="Flavin_mOase-like"/>
</dbReference>
<evidence type="ECO:0000256" key="2">
    <source>
        <dbReference type="ARBA" id="ARBA00009183"/>
    </source>
</evidence>
<dbReference type="AlphaFoldDB" id="S8FFS6"/>
<evidence type="ECO:0000313" key="8">
    <source>
        <dbReference type="EMBL" id="EPT00286.1"/>
    </source>
</evidence>
<evidence type="ECO:0000256" key="1">
    <source>
        <dbReference type="ARBA" id="ARBA00001974"/>
    </source>
</evidence>
<evidence type="ECO:0000256" key="3">
    <source>
        <dbReference type="ARBA" id="ARBA00022630"/>
    </source>
</evidence>
<feature type="region of interest" description="Disordered" evidence="7">
    <location>
        <begin position="49"/>
        <end position="68"/>
    </location>
</feature>
<keyword evidence="6" id="KW-0560">Oxidoreductase</keyword>
<dbReference type="FunCoup" id="S8FFS6">
    <property type="interactions" value="28"/>
</dbReference>
<evidence type="ECO:0000256" key="5">
    <source>
        <dbReference type="ARBA" id="ARBA00022857"/>
    </source>
</evidence>
<reference evidence="8 9" key="1">
    <citation type="journal article" date="2012" name="Science">
        <title>The Paleozoic origin of enzymatic lignin decomposition reconstructed from 31 fungal genomes.</title>
        <authorList>
            <person name="Floudas D."/>
            <person name="Binder M."/>
            <person name="Riley R."/>
            <person name="Barry K."/>
            <person name="Blanchette R.A."/>
            <person name="Henrissat B."/>
            <person name="Martinez A.T."/>
            <person name="Otillar R."/>
            <person name="Spatafora J.W."/>
            <person name="Yadav J.S."/>
            <person name="Aerts A."/>
            <person name="Benoit I."/>
            <person name="Boyd A."/>
            <person name="Carlson A."/>
            <person name="Copeland A."/>
            <person name="Coutinho P.M."/>
            <person name="de Vries R.P."/>
            <person name="Ferreira P."/>
            <person name="Findley K."/>
            <person name="Foster B."/>
            <person name="Gaskell J."/>
            <person name="Glotzer D."/>
            <person name="Gorecki P."/>
            <person name="Heitman J."/>
            <person name="Hesse C."/>
            <person name="Hori C."/>
            <person name="Igarashi K."/>
            <person name="Jurgens J.A."/>
            <person name="Kallen N."/>
            <person name="Kersten P."/>
            <person name="Kohler A."/>
            <person name="Kuees U."/>
            <person name="Kumar T.K.A."/>
            <person name="Kuo A."/>
            <person name="LaButti K."/>
            <person name="Larrondo L.F."/>
            <person name="Lindquist E."/>
            <person name="Ling A."/>
            <person name="Lombard V."/>
            <person name="Lucas S."/>
            <person name="Lundell T."/>
            <person name="Martin R."/>
            <person name="McLaughlin D.J."/>
            <person name="Morgenstern I."/>
            <person name="Morin E."/>
            <person name="Murat C."/>
            <person name="Nagy L.G."/>
            <person name="Nolan M."/>
            <person name="Ohm R.A."/>
            <person name="Patyshakuliyeva A."/>
            <person name="Rokas A."/>
            <person name="Ruiz-Duenas F.J."/>
            <person name="Sabat G."/>
            <person name="Salamov A."/>
            <person name="Samejima M."/>
            <person name="Schmutz J."/>
            <person name="Slot J.C."/>
            <person name="St John F."/>
            <person name="Stenlid J."/>
            <person name="Sun H."/>
            <person name="Sun S."/>
            <person name="Syed K."/>
            <person name="Tsang A."/>
            <person name="Wiebenga A."/>
            <person name="Young D."/>
            <person name="Pisabarro A."/>
            <person name="Eastwood D.C."/>
            <person name="Martin F."/>
            <person name="Cullen D."/>
            <person name="Grigoriev I.V."/>
            <person name="Hibbett D.S."/>
        </authorList>
    </citation>
    <scope>NUCLEOTIDE SEQUENCE</scope>
    <source>
        <strain evidence="9">FP-58527</strain>
    </source>
</reference>
<keyword evidence="3" id="KW-0285">Flavoprotein</keyword>
<dbReference type="eggNOG" id="KOG1399">
    <property type="taxonomic scope" value="Eukaryota"/>
</dbReference>
<dbReference type="GO" id="GO:0004499">
    <property type="term" value="F:N,N-dimethylaniline monooxygenase activity"/>
    <property type="evidence" value="ECO:0007669"/>
    <property type="project" value="InterPro"/>
</dbReference>
<evidence type="ECO:0000313" key="9">
    <source>
        <dbReference type="Proteomes" id="UP000015241"/>
    </source>
</evidence>
<dbReference type="HOGENOM" id="CLU_006909_5_1_1"/>
<dbReference type="GO" id="GO:0050661">
    <property type="term" value="F:NADP binding"/>
    <property type="evidence" value="ECO:0007669"/>
    <property type="project" value="InterPro"/>
</dbReference>
<dbReference type="Gene3D" id="3.50.50.60">
    <property type="entry name" value="FAD/NAD(P)-binding domain"/>
    <property type="match status" value="2"/>
</dbReference>
<comment type="cofactor">
    <cofactor evidence="1">
        <name>FAD</name>
        <dbReference type="ChEBI" id="CHEBI:57692"/>
    </cofactor>
</comment>
<dbReference type="InterPro" id="IPR036188">
    <property type="entry name" value="FAD/NAD-bd_sf"/>
</dbReference>
<dbReference type="OrthoDB" id="66881at2759"/>
<keyword evidence="4" id="KW-0274">FAD</keyword>
<name>S8FFS6_FOMSC</name>
<dbReference type="InParanoid" id="S8FFS6"/>
<gene>
    <name evidence="8" type="ORF">FOMPIDRAFT_142480</name>
</gene>
<dbReference type="FunFam" id="3.50.50.60:FF:000023">
    <property type="entry name" value="Dimethylaniline monooxygenase [N-oxide-forming]"/>
    <property type="match status" value="1"/>
</dbReference>
<comment type="similarity">
    <text evidence="2">Belongs to the FMO family.</text>
</comment>
<accession>S8FFS6</accession>
<dbReference type="EMBL" id="KE504150">
    <property type="protein sequence ID" value="EPT00286.1"/>
    <property type="molecule type" value="Genomic_DNA"/>
</dbReference>
<organism evidence="8 9">
    <name type="scientific">Fomitopsis schrenkii</name>
    <name type="common">Brown rot fungus</name>
    <dbReference type="NCBI Taxonomy" id="2126942"/>
    <lineage>
        <taxon>Eukaryota</taxon>
        <taxon>Fungi</taxon>
        <taxon>Dikarya</taxon>
        <taxon>Basidiomycota</taxon>
        <taxon>Agaricomycotina</taxon>
        <taxon>Agaricomycetes</taxon>
        <taxon>Polyporales</taxon>
        <taxon>Fomitopsis</taxon>
    </lineage>
</organism>
<keyword evidence="9" id="KW-1185">Reference proteome</keyword>
<evidence type="ECO:0000256" key="6">
    <source>
        <dbReference type="ARBA" id="ARBA00023002"/>
    </source>
</evidence>
<keyword evidence="5" id="KW-0521">NADP</keyword>
<evidence type="ECO:0000256" key="4">
    <source>
        <dbReference type="ARBA" id="ARBA00022827"/>
    </source>
</evidence>
<dbReference type="Proteomes" id="UP000015241">
    <property type="component" value="Unassembled WGS sequence"/>
</dbReference>
<evidence type="ECO:0000256" key="7">
    <source>
        <dbReference type="SAM" id="MobiDB-lite"/>
    </source>
</evidence>
<dbReference type="InterPro" id="IPR050346">
    <property type="entry name" value="FMO-like"/>
</dbReference>